<gene>
    <name evidence="1" type="ORF">SSCH_650012</name>
</gene>
<organism evidence="1 2">
    <name type="scientific">Syntrophaceticus schinkii</name>
    <dbReference type="NCBI Taxonomy" id="499207"/>
    <lineage>
        <taxon>Bacteria</taxon>
        <taxon>Bacillati</taxon>
        <taxon>Bacillota</taxon>
        <taxon>Clostridia</taxon>
        <taxon>Thermoanaerobacterales</taxon>
        <taxon>Thermoanaerobacterales Family III. Incertae Sedis</taxon>
        <taxon>Syntrophaceticus</taxon>
    </lineage>
</organism>
<reference evidence="2" key="1">
    <citation type="submission" date="2015-01" db="EMBL/GenBank/DDBJ databases">
        <authorList>
            <person name="Manzoor Shahid"/>
            <person name="Zubair Saima"/>
        </authorList>
    </citation>
    <scope>NUCLEOTIDE SEQUENCE [LARGE SCALE GENOMIC DNA]</scope>
    <source>
        <strain evidence="2">Sp3</strain>
    </source>
</reference>
<sequence>MFERSDEEIIDKFRQLNTRADVADLLEISDRSLRYFLYGKRPEKMYVNFNIRKKNGGIREIHAPSHKLKNIQRKLAYILSLIYSPKVCAYGFIKK</sequence>
<dbReference type="AlphaFoldDB" id="A0A0B7MIR4"/>
<dbReference type="RefSeq" id="WP_052835634.1">
    <property type="nucleotide sequence ID" value="NZ_CDRZ01000264.1"/>
</dbReference>
<dbReference type="OrthoDB" id="9788687at2"/>
<protein>
    <submittedName>
        <fullName evidence="1">Uncharacterized protein</fullName>
    </submittedName>
</protein>
<accession>A0A0B7MIR4</accession>
<proteinExistence type="predicted"/>
<dbReference type="Proteomes" id="UP000046155">
    <property type="component" value="Unassembled WGS sequence"/>
</dbReference>
<evidence type="ECO:0000313" key="2">
    <source>
        <dbReference type="Proteomes" id="UP000046155"/>
    </source>
</evidence>
<evidence type="ECO:0000313" key="1">
    <source>
        <dbReference type="EMBL" id="CEO89930.1"/>
    </source>
</evidence>
<dbReference type="EMBL" id="CDRZ01000264">
    <property type="protein sequence ID" value="CEO89930.1"/>
    <property type="molecule type" value="Genomic_DNA"/>
</dbReference>
<keyword evidence="2" id="KW-1185">Reference proteome</keyword>
<name>A0A0B7MIR4_9FIRM</name>